<feature type="domain" description="Plastocyanin-like" evidence="5">
    <location>
        <begin position="375"/>
        <end position="510"/>
    </location>
</feature>
<evidence type="ECO:0000313" key="8">
    <source>
        <dbReference type="Proteomes" id="UP000187406"/>
    </source>
</evidence>
<comment type="similarity">
    <text evidence="1">Belongs to the multicopper oxidase family.</text>
</comment>
<feature type="domain" description="Plastocyanin-like" evidence="6">
    <location>
        <begin position="31"/>
        <end position="144"/>
    </location>
</feature>
<gene>
    <name evidence="7" type="ORF">CFOL_v3_32349</name>
</gene>
<dbReference type="Proteomes" id="UP000187406">
    <property type="component" value="Unassembled WGS sequence"/>
</dbReference>
<keyword evidence="3" id="KW-0732">Signal</keyword>
<evidence type="ECO:0000259" key="5">
    <source>
        <dbReference type="Pfam" id="PF07731"/>
    </source>
</evidence>
<dbReference type="InParanoid" id="A0A1Q3D9J4"/>
<dbReference type="SUPFAM" id="SSF49503">
    <property type="entry name" value="Cupredoxins"/>
    <property type="match status" value="3"/>
</dbReference>
<name>A0A1Q3D9J4_CEPFO</name>
<protein>
    <submittedName>
        <fullName evidence="7">Cu-oxidase domain-containing protein/Cu-oxidase_2 domain-containing protein/Cu-oxidase_3 domain-containing protein</fullName>
    </submittedName>
</protein>
<sequence length="532" mass="59195">MMRAIFLQFLLGILAGWVNAEDAYKFFTWTVTYGTIAPVGEPQRGILINGQFPGPAIDGVTNDNIIVNVINKLDEPFLITWNGIHQRKTTWQDGVLGTNCPIPPNTNWTYQFQLKDQIGTYFYFASTSMHRAAGGFGAINVQNRSVIPIPYATPDEDFTVLINDWYKADYKALQQKLDSGIPLPPPDALLINGLPTSASFTGEQGKTYRFRVSNVGIATSINFRIQGHSITLVEVEGSNTLQEVYESLDVHVGQSVAVLVTLNGTSKDYFVVASTRFIKTVLTATALLHYAGSNTPASDPLPIGPTYQIHWSMKQARTIRLNLTANAARPNPQGSFHYGTINITRSLILANSETKINSNLQYAVNSISYVDPTTPLLLADWFNITGVYNFNTIKDKPTPGPAVLGTSVIGTTLHDFVEIVFQNNETTIQSWHLDGYSFYVVGYGSGEWTDAMRSRYNMVDAISRHTVQVYPHSWSAILVSLDNEGMWNLRSAIWSRQYLGQQLYIRVWNNVHSLYTENDIPDNALLCGLAKL</sequence>
<organism evidence="7 8">
    <name type="scientific">Cephalotus follicularis</name>
    <name type="common">Albany pitcher plant</name>
    <dbReference type="NCBI Taxonomy" id="3775"/>
    <lineage>
        <taxon>Eukaryota</taxon>
        <taxon>Viridiplantae</taxon>
        <taxon>Streptophyta</taxon>
        <taxon>Embryophyta</taxon>
        <taxon>Tracheophyta</taxon>
        <taxon>Spermatophyta</taxon>
        <taxon>Magnoliopsida</taxon>
        <taxon>eudicotyledons</taxon>
        <taxon>Gunneridae</taxon>
        <taxon>Pentapetalae</taxon>
        <taxon>rosids</taxon>
        <taxon>fabids</taxon>
        <taxon>Oxalidales</taxon>
        <taxon>Cephalotaceae</taxon>
        <taxon>Cephalotus</taxon>
    </lineage>
</organism>
<evidence type="ECO:0000313" key="7">
    <source>
        <dbReference type="EMBL" id="GAV88928.1"/>
    </source>
</evidence>
<dbReference type="EMBL" id="BDDD01005148">
    <property type="protein sequence ID" value="GAV88928.1"/>
    <property type="molecule type" value="Genomic_DNA"/>
</dbReference>
<dbReference type="FunCoup" id="A0A1Q3D9J4">
    <property type="interactions" value="122"/>
</dbReference>
<evidence type="ECO:0000256" key="2">
    <source>
        <dbReference type="ARBA" id="ARBA00023180"/>
    </source>
</evidence>
<dbReference type="Gene3D" id="2.60.40.420">
    <property type="entry name" value="Cupredoxins - blue copper proteins"/>
    <property type="match status" value="3"/>
</dbReference>
<dbReference type="InterPro" id="IPR001117">
    <property type="entry name" value="Cu-oxidase_2nd"/>
</dbReference>
<dbReference type="InterPro" id="IPR034273">
    <property type="entry name" value="CuRO_1_AAO-like"/>
</dbReference>
<feature type="domain" description="Plastocyanin-like" evidence="4">
    <location>
        <begin position="156"/>
        <end position="292"/>
    </location>
</feature>
<dbReference type="CDD" id="cd13846">
    <property type="entry name" value="CuRO_1_AAO_like_1"/>
    <property type="match status" value="1"/>
</dbReference>
<dbReference type="PANTHER" id="PTHR11709:SF245">
    <property type="entry name" value="SKU5 SIMILAR 16"/>
    <property type="match status" value="1"/>
</dbReference>
<feature type="signal peptide" evidence="3">
    <location>
        <begin position="1"/>
        <end position="20"/>
    </location>
</feature>
<accession>A0A1Q3D9J4</accession>
<dbReference type="GO" id="GO:0005507">
    <property type="term" value="F:copper ion binding"/>
    <property type="evidence" value="ECO:0007669"/>
    <property type="project" value="InterPro"/>
</dbReference>
<dbReference type="Pfam" id="PF07732">
    <property type="entry name" value="Cu-oxidase_3"/>
    <property type="match status" value="1"/>
</dbReference>
<dbReference type="InterPro" id="IPR045087">
    <property type="entry name" value="Cu-oxidase_fam"/>
</dbReference>
<dbReference type="Pfam" id="PF07731">
    <property type="entry name" value="Cu-oxidase_2"/>
    <property type="match status" value="1"/>
</dbReference>
<evidence type="ECO:0000259" key="4">
    <source>
        <dbReference type="Pfam" id="PF00394"/>
    </source>
</evidence>
<dbReference type="AlphaFoldDB" id="A0A1Q3D9J4"/>
<proteinExistence type="inferred from homology"/>
<feature type="chain" id="PRO_5012569164" evidence="3">
    <location>
        <begin position="21"/>
        <end position="532"/>
    </location>
</feature>
<dbReference type="InterPro" id="IPR011706">
    <property type="entry name" value="Cu-oxidase_C"/>
</dbReference>
<dbReference type="InterPro" id="IPR011707">
    <property type="entry name" value="Cu-oxidase-like_N"/>
</dbReference>
<dbReference type="STRING" id="3775.A0A1Q3D9J4"/>
<comment type="caution">
    <text evidence="7">The sequence shown here is derived from an EMBL/GenBank/DDBJ whole genome shotgun (WGS) entry which is preliminary data.</text>
</comment>
<dbReference type="PANTHER" id="PTHR11709">
    <property type="entry name" value="MULTI-COPPER OXIDASE"/>
    <property type="match status" value="1"/>
</dbReference>
<dbReference type="Pfam" id="PF00394">
    <property type="entry name" value="Cu-oxidase"/>
    <property type="match status" value="1"/>
</dbReference>
<dbReference type="GO" id="GO:0016491">
    <property type="term" value="F:oxidoreductase activity"/>
    <property type="evidence" value="ECO:0007669"/>
    <property type="project" value="InterPro"/>
</dbReference>
<evidence type="ECO:0000256" key="1">
    <source>
        <dbReference type="ARBA" id="ARBA00010609"/>
    </source>
</evidence>
<reference evidence="8" key="1">
    <citation type="submission" date="2016-04" db="EMBL/GenBank/DDBJ databases">
        <title>Cephalotus genome sequencing.</title>
        <authorList>
            <person name="Fukushima K."/>
            <person name="Hasebe M."/>
            <person name="Fang X."/>
        </authorList>
    </citation>
    <scope>NUCLEOTIDE SEQUENCE [LARGE SCALE GENOMIC DNA]</scope>
    <source>
        <strain evidence="8">cv. St1</strain>
    </source>
</reference>
<evidence type="ECO:0000259" key="6">
    <source>
        <dbReference type="Pfam" id="PF07732"/>
    </source>
</evidence>
<dbReference type="OrthoDB" id="2121828at2759"/>
<dbReference type="InterPro" id="IPR008972">
    <property type="entry name" value="Cupredoxin"/>
</dbReference>
<keyword evidence="8" id="KW-1185">Reference proteome</keyword>
<keyword evidence="2" id="KW-0325">Glycoprotein</keyword>
<evidence type="ECO:0000256" key="3">
    <source>
        <dbReference type="SAM" id="SignalP"/>
    </source>
</evidence>